<sequence length="246" mass="26050">MPVGIGLIASMTMTGSAHIRNTGPDNGFPDPNGSILRGRRRRLRWWAATLTLAVLLTGQWISTAHAVAGPLLAATGTTVAASPDDADNPYAAVVVALVGPHPATAVAPLPASFVTAQGYVPQVVGGYPVDPDGDCSSPVPLPQHFTPLCRTHDFGYDLLRAAQRDGAPLGAWARIALDRMLIDRMYASCRTPACTTAALGARIGLAWNTWRQYGGPPARGETLPALVYTSVERALVDPDEHEARQR</sequence>
<reference evidence="1 2" key="1">
    <citation type="submission" date="2017-05" db="EMBL/GenBank/DDBJ databases">
        <title>Biotechnological potential of actinobacteria isolated from South African environments.</title>
        <authorList>
            <person name="Le Roes-Hill M."/>
            <person name="Prins A."/>
            <person name="Durrell K.A."/>
        </authorList>
    </citation>
    <scope>NUCLEOTIDE SEQUENCE [LARGE SCALE GENOMIC DNA]</scope>
    <source>
        <strain evidence="1">BS2</strain>
    </source>
</reference>
<dbReference type="AlphaFoldDB" id="A0A243QCQ3"/>
<dbReference type="EMBL" id="NGFO01000006">
    <property type="protein sequence ID" value="OUC79539.1"/>
    <property type="molecule type" value="Genomic_DNA"/>
</dbReference>
<evidence type="ECO:0008006" key="3">
    <source>
        <dbReference type="Google" id="ProtNLM"/>
    </source>
</evidence>
<organism evidence="1 2">
    <name type="scientific">Gordonia lacunae</name>
    <dbReference type="NCBI Taxonomy" id="417102"/>
    <lineage>
        <taxon>Bacteria</taxon>
        <taxon>Bacillati</taxon>
        <taxon>Actinomycetota</taxon>
        <taxon>Actinomycetes</taxon>
        <taxon>Mycobacteriales</taxon>
        <taxon>Gordoniaceae</taxon>
        <taxon>Gordonia</taxon>
    </lineage>
</organism>
<keyword evidence="2" id="KW-1185">Reference proteome</keyword>
<name>A0A243QCQ3_9ACTN</name>
<dbReference type="STRING" id="417102.CA982_06450"/>
<dbReference type="Gene3D" id="1.20.90.10">
    <property type="entry name" value="Phospholipase A2 domain"/>
    <property type="match status" value="1"/>
</dbReference>
<dbReference type="GO" id="GO:0004623">
    <property type="term" value="F:phospholipase A2 activity"/>
    <property type="evidence" value="ECO:0007669"/>
    <property type="project" value="InterPro"/>
</dbReference>
<dbReference type="GO" id="GO:0050482">
    <property type="term" value="P:arachidonate secretion"/>
    <property type="evidence" value="ECO:0007669"/>
    <property type="project" value="InterPro"/>
</dbReference>
<dbReference type="GO" id="GO:0006644">
    <property type="term" value="P:phospholipid metabolic process"/>
    <property type="evidence" value="ECO:0007669"/>
    <property type="project" value="InterPro"/>
</dbReference>
<comment type="caution">
    <text evidence="1">The sequence shown here is derived from an EMBL/GenBank/DDBJ whole genome shotgun (WGS) entry which is preliminary data.</text>
</comment>
<dbReference type="Proteomes" id="UP000194632">
    <property type="component" value="Unassembled WGS sequence"/>
</dbReference>
<gene>
    <name evidence="1" type="ORF">CA982_06450</name>
</gene>
<accession>A0A243QCQ3</accession>
<dbReference type="OrthoDB" id="3389925at2"/>
<dbReference type="InterPro" id="IPR036444">
    <property type="entry name" value="PLipase_A2_dom_sf"/>
</dbReference>
<dbReference type="SUPFAM" id="SSF48619">
    <property type="entry name" value="Phospholipase A2, PLA2"/>
    <property type="match status" value="1"/>
</dbReference>
<proteinExistence type="predicted"/>
<protein>
    <recommendedName>
        <fullName evidence="3">Phospholipase</fullName>
    </recommendedName>
</protein>
<evidence type="ECO:0000313" key="1">
    <source>
        <dbReference type="EMBL" id="OUC79539.1"/>
    </source>
</evidence>
<evidence type="ECO:0000313" key="2">
    <source>
        <dbReference type="Proteomes" id="UP000194632"/>
    </source>
</evidence>